<proteinExistence type="inferred from homology"/>
<dbReference type="GeneID" id="27685418"/>
<dbReference type="STRING" id="645134.A0A0L0HMP2"/>
<dbReference type="FunFam" id="3.40.50.790:FF:000001">
    <property type="entry name" value="50S ribosomal protein L1"/>
    <property type="match status" value="1"/>
</dbReference>
<dbReference type="Gene3D" id="3.40.50.790">
    <property type="match status" value="1"/>
</dbReference>
<dbReference type="Gene3D" id="3.30.190.20">
    <property type="match status" value="1"/>
</dbReference>
<dbReference type="FunCoup" id="A0A0L0HMP2">
    <property type="interactions" value="111"/>
</dbReference>
<evidence type="ECO:0000256" key="3">
    <source>
        <dbReference type="ARBA" id="ARBA00023274"/>
    </source>
</evidence>
<keyword evidence="2 4" id="KW-0689">Ribosomal protein</keyword>
<dbReference type="InterPro" id="IPR028364">
    <property type="entry name" value="Ribosomal_uL1/biogenesis"/>
</dbReference>
<evidence type="ECO:0000313" key="4">
    <source>
        <dbReference type="EMBL" id="KND02696.1"/>
    </source>
</evidence>
<reference evidence="4 5" key="1">
    <citation type="submission" date="2009-08" db="EMBL/GenBank/DDBJ databases">
        <title>The Genome Sequence of Spizellomyces punctatus strain DAOM BR117.</title>
        <authorList>
            <consortium name="The Broad Institute Genome Sequencing Platform"/>
            <person name="Russ C."/>
            <person name="Cuomo C."/>
            <person name="Shea T."/>
            <person name="Young S.K."/>
            <person name="Zeng Q."/>
            <person name="Koehrsen M."/>
            <person name="Haas B."/>
            <person name="Borodovsky M."/>
            <person name="Guigo R."/>
            <person name="Alvarado L."/>
            <person name="Berlin A."/>
            <person name="Bochicchio J."/>
            <person name="Borenstein D."/>
            <person name="Chapman S."/>
            <person name="Chen Z."/>
            <person name="Engels R."/>
            <person name="Freedman E."/>
            <person name="Gellesch M."/>
            <person name="Goldberg J."/>
            <person name="Griggs A."/>
            <person name="Gujja S."/>
            <person name="Heiman D."/>
            <person name="Hepburn T."/>
            <person name="Howarth C."/>
            <person name="Jen D."/>
            <person name="Larson L."/>
            <person name="Lewis B."/>
            <person name="Mehta T."/>
            <person name="Park D."/>
            <person name="Pearson M."/>
            <person name="Roberts A."/>
            <person name="Saif S."/>
            <person name="Shenoy N."/>
            <person name="Sisk P."/>
            <person name="Stolte C."/>
            <person name="Sykes S."/>
            <person name="Thomson T."/>
            <person name="Walk T."/>
            <person name="White J."/>
            <person name="Yandava C."/>
            <person name="Burger G."/>
            <person name="Gray M.W."/>
            <person name="Holland P.W.H."/>
            <person name="King N."/>
            <person name="Lang F.B.F."/>
            <person name="Roger A.J."/>
            <person name="Ruiz-Trillo I."/>
            <person name="Lander E."/>
            <person name="Nusbaum C."/>
        </authorList>
    </citation>
    <scope>NUCLEOTIDE SEQUENCE [LARGE SCALE GENOMIC DNA]</scope>
    <source>
        <strain evidence="4 5">DAOM BR117</strain>
    </source>
</reference>
<evidence type="ECO:0000256" key="2">
    <source>
        <dbReference type="ARBA" id="ARBA00022980"/>
    </source>
</evidence>
<protein>
    <submittedName>
        <fullName evidence="4">Ribosomal protein L1</fullName>
    </submittedName>
</protein>
<keyword evidence="5" id="KW-1185">Reference proteome</keyword>
<dbReference type="VEuPathDB" id="FungiDB:SPPG_01780"/>
<dbReference type="RefSeq" id="XP_016610735.1">
    <property type="nucleotide sequence ID" value="XM_016750094.1"/>
</dbReference>
<dbReference type="OMA" id="EFRVDKH"/>
<gene>
    <name evidence="4" type="ORF">SPPG_01780</name>
</gene>
<accession>A0A0L0HMP2</accession>
<sequence length="291" mass="32173">MSIPQSCGRLLRNVERTFLTFPSASTAHSAVCASRASRILPFPPGPTLVSTVRHYDRKRYLREKKRLKAQQNQEDVSFEEAFSVFRTYCLGEDRVVSAHIQVHRQEGTRTVRGEVNLPTQVSADDKSVILVFAKGEQAEEAKKLGAHIVGAEELIEEILADKVAFDKVLSTKAMFPEVVKIARVLGPKGLMPSPAKGTVSDDIPKMMSALRASSKFEVDADGFVHLEIGKTAWRDEDVFENIRALLTAILSVRPPKTDANKFIESVNISAKYTPGLKLPLKPFKAMKPVSA</sequence>
<dbReference type="SUPFAM" id="SSF56808">
    <property type="entry name" value="Ribosomal protein L1"/>
    <property type="match status" value="1"/>
</dbReference>
<dbReference type="EMBL" id="KQ257452">
    <property type="protein sequence ID" value="KND02696.1"/>
    <property type="molecule type" value="Genomic_DNA"/>
</dbReference>
<dbReference type="PANTHER" id="PTHR36427">
    <property type="entry name" value="54S RIBOSOMAL PROTEIN L1, MITOCHONDRIAL"/>
    <property type="match status" value="1"/>
</dbReference>
<dbReference type="CDD" id="cd00403">
    <property type="entry name" value="Ribosomal_L1"/>
    <property type="match status" value="1"/>
</dbReference>
<evidence type="ECO:0000313" key="5">
    <source>
        <dbReference type="Proteomes" id="UP000053201"/>
    </source>
</evidence>
<keyword evidence="3" id="KW-0687">Ribonucleoprotein</keyword>
<dbReference type="Proteomes" id="UP000053201">
    <property type="component" value="Unassembled WGS sequence"/>
</dbReference>
<dbReference type="InParanoid" id="A0A0L0HMP2"/>
<dbReference type="InterPro" id="IPR016095">
    <property type="entry name" value="Ribosomal_uL1_3-a/b-sand"/>
</dbReference>
<dbReference type="eggNOG" id="KOG1569">
    <property type="taxonomic scope" value="Eukaryota"/>
</dbReference>
<dbReference type="AlphaFoldDB" id="A0A0L0HMP2"/>
<dbReference type="InterPro" id="IPR023674">
    <property type="entry name" value="Ribosomal_uL1-like"/>
</dbReference>
<organism evidence="4 5">
    <name type="scientific">Spizellomyces punctatus (strain DAOM BR117)</name>
    <dbReference type="NCBI Taxonomy" id="645134"/>
    <lineage>
        <taxon>Eukaryota</taxon>
        <taxon>Fungi</taxon>
        <taxon>Fungi incertae sedis</taxon>
        <taxon>Chytridiomycota</taxon>
        <taxon>Chytridiomycota incertae sedis</taxon>
        <taxon>Chytridiomycetes</taxon>
        <taxon>Spizellomycetales</taxon>
        <taxon>Spizellomycetaceae</taxon>
        <taxon>Spizellomyces</taxon>
    </lineage>
</organism>
<name>A0A0L0HMP2_SPIPD</name>
<evidence type="ECO:0000256" key="1">
    <source>
        <dbReference type="ARBA" id="ARBA00010531"/>
    </source>
</evidence>
<dbReference type="Pfam" id="PF00687">
    <property type="entry name" value="Ribosomal_L1"/>
    <property type="match status" value="1"/>
</dbReference>
<dbReference type="PANTHER" id="PTHR36427:SF3">
    <property type="entry name" value="LARGE RIBOSOMAL SUBUNIT PROTEIN UL1M"/>
    <property type="match status" value="1"/>
</dbReference>
<comment type="similarity">
    <text evidence="1">Belongs to the universal ribosomal protein uL1 family.</text>
</comment>
<dbReference type="GO" id="GO:0005762">
    <property type="term" value="C:mitochondrial large ribosomal subunit"/>
    <property type="evidence" value="ECO:0007669"/>
    <property type="project" value="TreeGrafter"/>
</dbReference>
<dbReference type="OrthoDB" id="1747252at2759"/>
<dbReference type="GO" id="GO:0003735">
    <property type="term" value="F:structural constituent of ribosome"/>
    <property type="evidence" value="ECO:0007669"/>
    <property type="project" value="TreeGrafter"/>
</dbReference>